<comment type="caution">
    <text evidence="4">The sequence shown here is derived from an EMBL/GenBank/DDBJ whole genome shotgun (WGS) entry which is preliminary data.</text>
</comment>
<dbReference type="Gene3D" id="4.10.60.10">
    <property type="entry name" value="Zinc finger, CCHC-type"/>
    <property type="match status" value="1"/>
</dbReference>
<feature type="domain" description="CCHC-type" evidence="3">
    <location>
        <begin position="288"/>
        <end position="301"/>
    </location>
</feature>
<dbReference type="InterPro" id="IPR001878">
    <property type="entry name" value="Znf_CCHC"/>
</dbReference>
<gene>
    <name evidence="4" type="ORF">CSUB01_03421</name>
</gene>
<dbReference type="eggNOG" id="ENOG502RBAQ">
    <property type="taxonomic scope" value="Eukaryota"/>
</dbReference>
<dbReference type="GO" id="GO:0008270">
    <property type="term" value="F:zinc ion binding"/>
    <property type="evidence" value="ECO:0007669"/>
    <property type="project" value="UniProtKB-KW"/>
</dbReference>
<reference evidence="5" key="1">
    <citation type="journal article" date="2014" name="Genome Announc.">
        <title>Draft genome sequence of Colletotrichum sublineola, a destructive pathogen of cultivated sorghum.</title>
        <authorList>
            <person name="Baroncelli R."/>
            <person name="Sanz-Martin J.M."/>
            <person name="Rech G.E."/>
            <person name="Sukno S.A."/>
            <person name="Thon M.R."/>
        </authorList>
    </citation>
    <scope>NUCLEOTIDE SEQUENCE [LARGE SCALE GENOMIC DNA]</scope>
    <source>
        <strain evidence="5">TX430BB</strain>
    </source>
</reference>
<accession>A0A066XH56</accession>
<dbReference type="OrthoDB" id="4777753at2759"/>
<dbReference type="Proteomes" id="UP000027238">
    <property type="component" value="Unassembled WGS sequence"/>
</dbReference>
<keyword evidence="5" id="KW-1185">Reference proteome</keyword>
<protein>
    <recommendedName>
        <fullName evidence="3">CCHC-type domain-containing protein</fullName>
    </recommendedName>
</protein>
<proteinExistence type="predicted"/>
<dbReference type="STRING" id="1173701.A0A066XH56"/>
<feature type="region of interest" description="Disordered" evidence="2">
    <location>
        <begin position="469"/>
        <end position="493"/>
    </location>
</feature>
<organism evidence="4 5">
    <name type="scientific">Colletotrichum sublineola</name>
    <name type="common">Sorghum anthracnose fungus</name>
    <dbReference type="NCBI Taxonomy" id="1173701"/>
    <lineage>
        <taxon>Eukaryota</taxon>
        <taxon>Fungi</taxon>
        <taxon>Dikarya</taxon>
        <taxon>Ascomycota</taxon>
        <taxon>Pezizomycotina</taxon>
        <taxon>Sordariomycetes</taxon>
        <taxon>Hypocreomycetidae</taxon>
        <taxon>Glomerellales</taxon>
        <taxon>Glomerellaceae</taxon>
        <taxon>Colletotrichum</taxon>
        <taxon>Colletotrichum graminicola species complex</taxon>
    </lineage>
</organism>
<evidence type="ECO:0000313" key="5">
    <source>
        <dbReference type="Proteomes" id="UP000027238"/>
    </source>
</evidence>
<evidence type="ECO:0000256" key="1">
    <source>
        <dbReference type="PROSITE-ProRule" id="PRU00047"/>
    </source>
</evidence>
<keyword evidence="1" id="KW-0862">Zinc</keyword>
<dbReference type="HOGENOM" id="CLU_519716_0_0_1"/>
<evidence type="ECO:0000259" key="3">
    <source>
        <dbReference type="PROSITE" id="PS50158"/>
    </source>
</evidence>
<evidence type="ECO:0000256" key="2">
    <source>
        <dbReference type="SAM" id="MobiDB-lite"/>
    </source>
</evidence>
<dbReference type="SUPFAM" id="SSF57756">
    <property type="entry name" value="Retrovirus zinc finger-like domains"/>
    <property type="match status" value="1"/>
</dbReference>
<evidence type="ECO:0000313" key="4">
    <source>
        <dbReference type="EMBL" id="KDN68523.1"/>
    </source>
</evidence>
<keyword evidence="1" id="KW-0479">Metal-binding</keyword>
<dbReference type="AlphaFoldDB" id="A0A066XH56"/>
<dbReference type="PROSITE" id="PS50158">
    <property type="entry name" value="ZF_CCHC"/>
    <property type="match status" value="1"/>
</dbReference>
<feature type="compositionally biased region" description="Basic residues" evidence="2">
    <location>
        <begin position="473"/>
        <end position="483"/>
    </location>
</feature>
<dbReference type="OMA" id="FATGANC"/>
<keyword evidence="1" id="KW-0863">Zinc-finger</keyword>
<dbReference type="InterPro" id="IPR036875">
    <property type="entry name" value="Znf_CCHC_sf"/>
</dbReference>
<dbReference type="EMBL" id="JMSE01000661">
    <property type="protein sequence ID" value="KDN68523.1"/>
    <property type="molecule type" value="Genomic_DNA"/>
</dbReference>
<name>A0A066XH56_COLSU</name>
<sequence length="524" mass="57681">MAEGYSLPVPAIGDVYTYDGRLKITNAAANIFVVYDRQHQGPARSPSSLFVEFVMGNVYLIDSAYFAPLKWGNTRFFGNLIKGLGLDIEGCRQGDTYLKTVYDDVVCVVGNERGAACSIGAVAGNLVTVLNLSQVLGHPKPQNVTISYVHGLKLYESHLAYGGGLHRAYSTWASMAFSATSGASPIQVSASCAVQSRQFLSSTDNSTMLETYTEPDQHSLAHYTDHLKDEITSQEETSQKIQDAKRHIASVAQVGGLRKLGPPSLDKDYGLADDSNQRHSSVGTPLICANCRRTGHEARDCIGPVDADGFIAACPLCNKKDHIYDQCGLRMRLKPSQKKGMNFEYLVLMRQNKAPIKSNICWIVAWAKCGCPRISLPHTKAFALKLFTYMTAMAPYPDWRTYRYPASSAEVRMEHRILLRDPATIYEDGEGCGLSPGSQCFSSTSDFPAVKKKIEKLGVKLHTELRKTAANVPRKRKKKKTHKNANENHPFATGANCTVVQHPLPPAPPVRNTVLAKIKQEHED</sequence>
<dbReference type="GO" id="GO:0003676">
    <property type="term" value="F:nucleic acid binding"/>
    <property type="evidence" value="ECO:0007669"/>
    <property type="project" value="InterPro"/>
</dbReference>